<feature type="binding site" evidence="16">
    <location>
        <position position="57"/>
    </location>
    <ligand>
        <name>[4Fe-4S] cluster</name>
        <dbReference type="ChEBI" id="CHEBI:49883"/>
        <note>4Fe-4S-S-AdoMet</note>
    </ligand>
</feature>
<dbReference type="STRING" id="28134.SAMN05444288_1659"/>
<evidence type="ECO:0000256" key="8">
    <source>
        <dbReference type="ARBA" id="ARBA00022723"/>
    </source>
</evidence>
<feature type="binding site" evidence="16">
    <location>
        <position position="64"/>
    </location>
    <ligand>
        <name>[4Fe-4S] cluster</name>
        <dbReference type="ChEBI" id="CHEBI:49883"/>
        <note>4Fe-4S-S-AdoMet</note>
    </ligand>
</feature>
<dbReference type="GO" id="GO:0051989">
    <property type="term" value="F:coproporphyrinogen dehydrogenase activity"/>
    <property type="evidence" value="ECO:0007669"/>
    <property type="project" value="UniProtKB-EC"/>
</dbReference>
<evidence type="ECO:0000256" key="10">
    <source>
        <dbReference type="ARBA" id="ARBA00023004"/>
    </source>
</evidence>
<keyword evidence="9 14" id="KW-0560">Oxidoreductase</keyword>
<organism evidence="18 19">
    <name type="scientific">Hoylesella oralis ATCC 33269</name>
    <dbReference type="NCBI Taxonomy" id="873533"/>
    <lineage>
        <taxon>Bacteria</taxon>
        <taxon>Pseudomonadati</taxon>
        <taxon>Bacteroidota</taxon>
        <taxon>Bacteroidia</taxon>
        <taxon>Bacteroidales</taxon>
        <taxon>Prevotellaceae</taxon>
        <taxon>Hoylesella</taxon>
    </lineage>
</organism>
<accession>E7RPW2</accession>
<dbReference type="RefSeq" id="WP_004368489.1">
    <property type="nucleotide sequence ID" value="NZ_GL833118.1"/>
</dbReference>
<comment type="catalytic activity">
    <reaction evidence="13 14">
        <text>coproporphyrinogen III + 2 S-adenosyl-L-methionine = protoporphyrinogen IX + 2 5'-deoxyadenosine + 2 L-methionine + 2 CO2</text>
        <dbReference type="Rhea" id="RHEA:15425"/>
        <dbReference type="ChEBI" id="CHEBI:16526"/>
        <dbReference type="ChEBI" id="CHEBI:17319"/>
        <dbReference type="ChEBI" id="CHEBI:57307"/>
        <dbReference type="ChEBI" id="CHEBI:57309"/>
        <dbReference type="ChEBI" id="CHEBI:57844"/>
        <dbReference type="ChEBI" id="CHEBI:59789"/>
        <dbReference type="EC" id="1.3.98.3"/>
    </reaction>
</comment>
<keyword evidence="5 14" id="KW-0004">4Fe-4S</keyword>
<dbReference type="Gene3D" id="3.20.20.70">
    <property type="entry name" value="Aldolase class I"/>
    <property type="match status" value="1"/>
</dbReference>
<evidence type="ECO:0000313" key="18">
    <source>
        <dbReference type="EMBL" id="EFZ37155.1"/>
    </source>
</evidence>
<dbReference type="SFLD" id="SFLDG01065">
    <property type="entry name" value="anaerobic_coproporphyrinogen-I"/>
    <property type="match status" value="1"/>
</dbReference>
<dbReference type="Proteomes" id="UP000005580">
    <property type="component" value="Unassembled WGS sequence"/>
</dbReference>
<feature type="binding site" evidence="15">
    <location>
        <position position="325"/>
    </location>
    <ligand>
        <name>S-adenosyl-L-methionine</name>
        <dbReference type="ChEBI" id="CHEBI:59789"/>
        <label>1</label>
    </ligand>
</feature>
<keyword evidence="12 14" id="KW-0627">Porphyrin biosynthesis</keyword>
<feature type="binding site" evidence="16">
    <location>
        <position position="61"/>
    </location>
    <ligand>
        <name>[4Fe-4S] cluster</name>
        <dbReference type="ChEBI" id="CHEBI:49883"/>
        <note>4Fe-4S-S-AdoMet</note>
    </ligand>
</feature>
<dbReference type="InterPro" id="IPR007197">
    <property type="entry name" value="rSAM"/>
</dbReference>
<feature type="binding site" evidence="15">
    <location>
        <position position="168"/>
    </location>
    <ligand>
        <name>S-adenosyl-L-methionine</name>
        <dbReference type="ChEBI" id="CHEBI:59789"/>
        <label>2</label>
    </ligand>
</feature>
<evidence type="ECO:0000256" key="1">
    <source>
        <dbReference type="ARBA" id="ARBA00004496"/>
    </source>
</evidence>
<evidence type="ECO:0000256" key="13">
    <source>
        <dbReference type="ARBA" id="ARBA00048321"/>
    </source>
</evidence>
<dbReference type="GO" id="GO:0051539">
    <property type="term" value="F:4 iron, 4 sulfur cluster binding"/>
    <property type="evidence" value="ECO:0007669"/>
    <property type="project" value="UniProtKB-KW"/>
</dbReference>
<evidence type="ECO:0000256" key="2">
    <source>
        <dbReference type="ARBA" id="ARBA00004785"/>
    </source>
</evidence>
<feature type="binding site" evidence="15">
    <location>
        <position position="108"/>
    </location>
    <ligand>
        <name>S-adenosyl-L-methionine</name>
        <dbReference type="ChEBI" id="CHEBI:59789"/>
        <label>1</label>
    </ligand>
</feature>
<reference evidence="18" key="1">
    <citation type="submission" date="2011-01" db="EMBL/GenBank/DDBJ databases">
        <authorList>
            <person name="Muzny D."/>
            <person name="Qin X."/>
            <person name="Buhay C."/>
            <person name="Dugan-Rocha S."/>
            <person name="Ding Y."/>
            <person name="Chen G."/>
            <person name="Hawes A."/>
            <person name="Holder M."/>
            <person name="Jhangiani S."/>
            <person name="Johnson A."/>
            <person name="Khan Z."/>
            <person name="Li Z."/>
            <person name="Liu W."/>
            <person name="Liu X."/>
            <person name="Perez L."/>
            <person name="Shen H."/>
            <person name="Wang Q."/>
            <person name="Watt J."/>
            <person name="Xi L."/>
            <person name="Xin Y."/>
            <person name="Zhou J."/>
            <person name="Deng J."/>
            <person name="Jiang H."/>
            <person name="Liu Y."/>
            <person name="Qu J."/>
            <person name="Song X.-Z."/>
            <person name="Zhang L."/>
            <person name="Villasana D."/>
            <person name="Johnson A."/>
            <person name="Liu J."/>
            <person name="Liyanage D."/>
            <person name="Lorensuhewa L."/>
            <person name="Robinson T."/>
            <person name="Song A."/>
            <person name="Song B.-B."/>
            <person name="Dinh H."/>
            <person name="Thornton R."/>
            <person name="Coyle M."/>
            <person name="Francisco L."/>
            <person name="Jackson L."/>
            <person name="Javaid M."/>
            <person name="Korchina V."/>
            <person name="Kovar C."/>
            <person name="Mata R."/>
            <person name="Mathew T."/>
            <person name="Ngo R."/>
            <person name="Nguyen L."/>
            <person name="Nguyen N."/>
            <person name="Okwuonu G."/>
            <person name="Ongeri F."/>
            <person name="Pham C."/>
            <person name="Simmons D."/>
            <person name="Wilczek-Boney K."/>
            <person name="Hale W."/>
            <person name="Jakkamsetti A."/>
            <person name="Pham P."/>
            <person name="Ruth R."/>
            <person name="San Lucas F."/>
            <person name="Warren J."/>
            <person name="Zhang J."/>
            <person name="Zhao Z."/>
            <person name="Zhou C."/>
            <person name="Zhu D."/>
            <person name="Lee S."/>
            <person name="Bess C."/>
            <person name="Blankenburg K."/>
            <person name="Forbes L."/>
            <person name="Fu Q."/>
            <person name="Gubbala S."/>
            <person name="Hirani K."/>
            <person name="Jayaseelan J.C."/>
            <person name="Lara F."/>
            <person name="Munidasa M."/>
            <person name="Palculict T."/>
            <person name="Patil S."/>
            <person name="Pu L.-L."/>
            <person name="Saada N."/>
            <person name="Tang L."/>
            <person name="Weissenberger G."/>
            <person name="Zhu Y."/>
            <person name="Hemphill L."/>
            <person name="Shang Y."/>
            <person name="Youmans B."/>
            <person name="Ayvaz T."/>
            <person name="Ross M."/>
            <person name="Santibanez J."/>
            <person name="Aqrawi P."/>
            <person name="Gross S."/>
            <person name="Joshi V."/>
            <person name="Fowler G."/>
            <person name="Nazareth L."/>
            <person name="Reid J."/>
            <person name="Worley K."/>
            <person name="Petrosino J."/>
            <person name="Highlander S."/>
            <person name="Gibbs R."/>
        </authorList>
    </citation>
    <scope>NUCLEOTIDE SEQUENCE [LARGE SCALE GENOMIC DNA]</scope>
    <source>
        <strain evidence="18">ATCC 33269</strain>
    </source>
</reference>
<dbReference type="SMART" id="SM00729">
    <property type="entry name" value="Elp3"/>
    <property type="match status" value="1"/>
</dbReference>
<dbReference type="PANTHER" id="PTHR13932:SF6">
    <property type="entry name" value="OXYGEN-INDEPENDENT COPROPORPHYRINOGEN III OXIDASE"/>
    <property type="match status" value="1"/>
</dbReference>
<comment type="pathway">
    <text evidence="2 14">Porphyrin-containing compound metabolism; protoporphyrin-IX biosynthesis; protoporphyrinogen-IX from coproporphyrinogen-III (AdoMet route): step 1/1.</text>
</comment>
<evidence type="ECO:0000256" key="4">
    <source>
        <dbReference type="ARBA" id="ARBA00011245"/>
    </source>
</evidence>
<dbReference type="PANTHER" id="PTHR13932">
    <property type="entry name" value="COPROPORPHYRINIGEN III OXIDASE"/>
    <property type="match status" value="1"/>
</dbReference>
<dbReference type="HOGENOM" id="CLU_027579_3_0_10"/>
<feature type="binding site" evidence="15">
    <location>
        <position position="51"/>
    </location>
    <ligand>
        <name>S-adenosyl-L-methionine</name>
        <dbReference type="ChEBI" id="CHEBI:59789"/>
        <label>1</label>
    </ligand>
</feature>
<dbReference type="EMBL" id="AEPE02000004">
    <property type="protein sequence ID" value="EFZ37155.1"/>
    <property type="molecule type" value="Genomic_DNA"/>
</dbReference>
<evidence type="ECO:0000256" key="15">
    <source>
        <dbReference type="PIRSR" id="PIRSR000167-1"/>
    </source>
</evidence>
<dbReference type="GO" id="GO:0005737">
    <property type="term" value="C:cytoplasm"/>
    <property type="evidence" value="ECO:0007669"/>
    <property type="project" value="UniProtKB-SubCell"/>
</dbReference>
<evidence type="ECO:0000256" key="12">
    <source>
        <dbReference type="ARBA" id="ARBA00023244"/>
    </source>
</evidence>
<comment type="cofactor">
    <cofactor evidence="14 16">
        <name>[4Fe-4S] cluster</name>
        <dbReference type="ChEBI" id="CHEBI:49883"/>
    </cofactor>
    <text evidence="14 16">Binds 1 [4Fe-4S] cluster. The cluster is coordinated with 3 cysteines and an exchangeable S-adenosyl-L-methionine.</text>
</comment>
<name>E7RPW2_9BACT</name>
<evidence type="ECO:0000256" key="16">
    <source>
        <dbReference type="PIRSR" id="PIRSR000167-2"/>
    </source>
</evidence>
<feature type="binding site" evidence="15">
    <location>
        <position position="204"/>
    </location>
    <ligand>
        <name>S-adenosyl-L-methionine</name>
        <dbReference type="ChEBI" id="CHEBI:59789"/>
        <label>2</label>
    </ligand>
</feature>
<dbReference type="InterPro" id="IPR058240">
    <property type="entry name" value="rSAM_sf"/>
</dbReference>
<evidence type="ECO:0000256" key="9">
    <source>
        <dbReference type="ARBA" id="ARBA00023002"/>
    </source>
</evidence>
<dbReference type="GO" id="GO:0004109">
    <property type="term" value="F:coproporphyrinogen oxidase activity"/>
    <property type="evidence" value="ECO:0007669"/>
    <property type="project" value="InterPro"/>
</dbReference>
<evidence type="ECO:0000256" key="3">
    <source>
        <dbReference type="ARBA" id="ARBA00005493"/>
    </source>
</evidence>
<protein>
    <recommendedName>
        <fullName evidence="14">Coproporphyrinogen-III oxidase</fullName>
        <ecNumber evidence="14">1.3.98.3</ecNumber>
    </recommendedName>
</protein>
<dbReference type="GO" id="GO:0046872">
    <property type="term" value="F:metal ion binding"/>
    <property type="evidence" value="ECO:0007669"/>
    <property type="project" value="UniProtKB-KW"/>
</dbReference>
<dbReference type="UniPathway" id="UPA00251">
    <property type="reaction ID" value="UER00323"/>
</dbReference>
<gene>
    <name evidence="18" type="primary">hemN</name>
    <name evidence="18" type="ORF">HMPREF0663_11213</name>
</gene>
<comment type="subunit">
    <text evidence="4">Monomer.</text>
</comment>
<feature type="domain" description="Radical SAM core" evidence="17">
    <location>
        <begin position="42"/>
        <end position="278"/>
    </location>
</feature>
<evidence type="ECO:0000256" key="11">
    <source>
        <dbReference type="ARBA" id="ARBA00023014"/>
    </source>
</evidence>
<comment type="similarity">
    <text evidence="3 14">Belongs to the anaerobic coproporphyrinogen-III oxidase family.</text>
</comment>
<evidence type="ECO:0000256" key="7">
    <source>
        <dbReference type="ARBA" id="ARBA00022691"/>
    </source>
</evidence>
<comment type="subcellular location">
    <subcellularLocation>
        <location evidence="1 14">Cytoplasm</location>
    </subcellularLocation>
</comment>
<keyword evidence="19" id="KW-1185">Reference proteome</keyword>
<keyword evidence="6 14" id="KW-0963">Cytoplasm</keyword>
<dbReference type="InterPro" id="IPR006638">
    <property type="entry name" value="Elp3/MiaA/NifB-like_rSAM"/>
</dbReference>
<feature type="binding site" evidence="15">
    <location>
        <begin position="63"/>
        <end position="65"/>
    </location>
    <ligand>
        <name>S-adenosyl-L-methionine</name>
        <dbReference type="ChEBI" id="CHEBI:59789"/>
        <label>2</label>
    </ligand>
</feature>
<dbReference type="EC" id="1.3.98.3" evidence="14"/>
<evidence type="ECO:0000256" key="14">
    <source>
        <dbReference type="PIRNR" id="PIRNR000167"/>
    </source>
</evidence>
<comment type="caution">
    <text evidence="18">The sequence shown here is derived from an EMBL/GenBank/DDBJ whole genome shotgun (WGS) entry which is preliminary data.</text>
</comment>
<keyword evidence="11 14" id="KW-0411">Iron-sulfur</keyword>
<evidence type="ECO:0000256" key="6">
    <source>
        <dbReference type="ARBA" id="ARBA00022490"/>
    </source>
</evidence>
<evidence type="ECO:0000313" key="19">
    <source>
        <dbReference type="Proteomes" id="UP000005580"/>
    </source>
</evidence>
<dbReference type="InterPro" id="IPR013785">
    <property type="entry name" value="Aldolase_TIM"/>
</dbReference>
<sequence length="454" mass="51469">MNKELIEKYNIPVPRYTSYPPANYFYDLSAADYLAAVDASNAAANNLVSFYLHIPFCSDLCHYCGCNSYSMGKDGMLERYVAALHKEIDIIAAHIRPDRSISQIHYGGGSPTALPIHYIHELNDHMLSLLPVIDRPEIAIECHPGYLTAYDWQKLIECGFTRYSLGIQDFDERVLKAVNRRPSLLPIEEILHLLRSSGATVNLDFLFGLPYQTPLSFQHAIEMGAELQPERLVTFSYGHVPWVHKRQLILEKYGLPTGQTKQEMYQRAVEVLYGAGYRSIGLDHFVLPDDELSIALDTKCLHRNFQGYCTQRTTGQVYAFGVTGISQLGSAYAQNGRDIPAYIDEIESGRLNVCRGYILNRRQQIVREVIEAMMCNYYISWSEIARRLSLTPKEVKAAVNYDEEHLRRMATDGIIDYTPDAISMTSEGSPFVRNVVAILDPLMLNTTKKFSKPI</sequence>
<dbReference type="AlphaFoldDB" id="E7RPW2"/>
<evidence type="ECO:0000259" key="17">
    <source>
        <dbReference type="PROSITE" id="PS51918"/>
    </source>
</evidence>
<dbReference type="NCBIfam" id="TIGR00538">
    <property type="entry name" value="hemN"/>
    <property type="match status" value="1"/>
</dbReference>
<keyword evidence="10 14" id="KW-0408">Iron</keyword>
<dbReference type="InterPro" id="IPR034505">
    <property type="entry name" value="Coproporphyrinogen-III_oxidase"/>
</dbReference>
<dbReference type="eggNOG" id="COG0635">
    <property type="taxonomic scope" value="Bacteria"/>
</dbReference>
<dbReference type="PIRSF" id="PIRSF000167">
    <property type="entry name" value="HemN"/>
    <property type="match status" value="1"/>
</dbReference>
<proteinExistence type="inferred from homology"/>
<dbReference type="PROSITE" id="PS51918">
    <property type="entry name" value="RADICAL_SAM"/>
    <property type="match status" value="1"/>
</dbReference>
<feature type="binding site" evidence="15">
    <location>
        <position position="180"/>
    </location>
    <ligand>
        <name>S-adenosyl-L-methionine</name>
        <dbReference type="ChEBI" id="CHEBI:59789"/>
        <label>2</label>
    </ligand>
</feature>
<keyword evidence="8 14" id="KW-0479">Metal-binding</keyword>
<dbReference type="SUPFAM" id="SSF102114">
    <property type="entry name" value="Radical SAM enzymes"/>
    <property type="match status" value="1"/>
</dbReference>
<evidence type="ECO:0000256" key="5">
    <source>
        <dbReference type="ARBA" id="ARBA00022485"/>
    </source>
</evidence>
<dbReference type="CDD" id="cd01335">
    <property type="entry name" value="Radical_SAM"/>
    <property type="match status" value="1"/>
</dbReference>
<dbReference type="GO" id="GO:0006782">
    <property type="term" value="P:protoporphyrinogen IX biosynthetic process"/>
    <property type="evidence" value="ECO:0007669"/>
    <property type="project" value="UniProtKB-UniPathway"/>
</dbReference>
<feature type="binding site" evidence="15">
    <location>
        <position position="141"/>
    </location>
    <ligand>
        <name>S-adenosyl-L-methionine</name>
        <dbReference type="ChEBI" id="CHEBI:59789"/>
        <label>1</label>
    </ligand>
</feature>
<keyword evidence="7 14" id="KW-0949">S-adenosyl-L-methionine</keyword>
<dbReference type="Pfam" id="PF04055">
    <property type="entry name" value="Radical_SAM"/>
    <property type="match status" value="1"/>
</dbReference>
<dbReference type="Gene3D" id="1.10.10.920">
    <property type="match status" value="1"/>
</dbReference>
<dbReference type="SFLD" id="SFLDS00029">
    <property type="entry name" value="Radical_SAM"/>
    <property type="match status" value="1"/>
</dbReference>
<dbReference type="InterPro" id="IPR004558">
    <property type="entry name" value="Coprogen_oxidase_HemN"/>
</dbReference>